<protein>
    <submittedName>
        <fullName evidence="5">Spore coat protein</fullName>
    </submittedName>
</protein>
<dbReference type="InterPro" id="IPR012347">
    <property type="entry name" value="Ferritin-like"/>
</dbReference>
<gene>
    <name evidence="5" type="ORF">BWZ43_03290</name>
    <name evidence="4" type="ORF">P5X88_10835</name>
</gene>
<evidence type="ECO:0000256" key="3">
    <source>
        <dbReference type="ARBA" id="ARBA00024344"/>
    </source>
</evidence>
<evidence type="ECO:0000313" key="6">
    <source>
        <dbReference type="Proteomes" id="UP000189761"/>
    </source>
</evidence>
<proteinExistence type="inferred from homology"/>
<dbReference type="RefSeq" id="WP_058002823.1">
    <property type="nucleotide sequence ID" value="NZ_CP065424.1"/>
</dbReference>
<name>A0A8E2IAI3_9BACI</name>
<evidence type="ECO:0000313" key="5">
    <source>
        <dbReference type="EMBL" id="OOP69756.1"/>
    </source>
</evidence>
<evidence type="ECO:0000313" key="4">
    <source>
        <dbReference type="EMBL" id="MDH5161436.1"/>
    </source>
</evidence>
<keyword evidence="5" id="KW-0167">Capsid protein</keyword>
<evidence type="ECO:0000256" key="2">
    <source>
        <dbReference type="ARBA" id="ARBA00024325"/>
    </source>
</evidence>
<evidence type="ECO:0000256" key="1">
    <source>
        <dbReference type="ARBA" id="ARBA00022969"/>
    </source>
</evidence>
<keyword evidence="5" id="KW-0946">Virion</keyword>
<dbReference type="Gene3D" id="1.20.1260.10">
    <property type="match status" value="1"/>
</dbReference>
<dbReference type="Pfam" id="PF07875">
    <property type="entry name" value="Coat_F"/>
    <property type="match status" value="1"/>
</dbReference>
<accession>A0A8E2IAI3</accession>
<dbReference type="InterPro" id="IPR012851">
    <property type="entry name" value="Spore_coat_CotF-like"/>
</dbReference>
<reference evidence="4" key="2">
    <citation type="submission" date="2023-03" db="EMBL/GenBank/DDBJ databases">
        <title>Bacterial isolates from washroom surfaces on a university campus.</title>
        <authorList>
            <person name="Holman D.B."/>
            <person name="Gzyl K.E."/>
            <person name="Taheri A.E."/>
        </authorList>
    </citation>
    <scope>NUCLEOTIDE SEQUENCE</scope>
    <source>
        <strain evidence="4">RD03</strain>
    </source>
</reference>
<dbReference type="GO" id="GO:0030435">
    <property type="term" value="P:sporulation resulting in formation of a cellular spore"/>
    <property type="evidence" value="ECO:0007669"/>
    <property type="project" value="UniProtKB-KW"/>
</dbReference>
<comment type="subcellular location">
    <subcellularLocation>
        <location evidence="2">Spore coat</location>
    </subcellularLocation>
</comment>
<dbReference type="Proteomes" id="UP000189761">
    <property type="component" value="Unassembled WGS sequence"/>
</dbReference>
<sequence length="158" mass="18198">MARHLAWHETLELHELIALQSNCLIHLKKSLKKVTNPELRDLFLFSIRSLEKNIKELVPFISRAPRAYAHERQDDSAFFAGNLLGAAKTSVRTYAAAITETATPELKSVFTKHLNNSIKWHTKVFEYMNKHGYYPAFDLHQLLTNDAENAEKALTMKY</sequence>
<comment type="similarity">
    <text evidence="3">Belongs to the CotF family.</text>
</comment>
<comment type="caution">
    <text evidence="5">The sequence shown here is derived from an EMBL/GenBank/DDBJ whole genome shotgun (WGS) entry which is preliminary data.</text>
</comment>
<dbReference type="EMBL" id="JAROYP010000005">
    <property type="protein sequence ID" value="MDH5161436.1"/>
    <property type="molecule type" value="Genomic_DNA"/>
</dbReference>
<keyword evidence="1" id="KW-0749">Sporulation</keyword>
<keyword evidence="6" id="KW-1185">Reference proteome</keyword>
<dbReference type="PANTHER" id="PTHR39183">
    <property type="entry name" value="SPORE COAT PROTEIN F-LIKE PROTEIN YHCQ"/>
    <property type="match status" value="1"/>
</dbReference>
<dbReference type="PANTHER" id="PTHR39183:SF1">
    <property type="entry name" value="SPORE COAT PROTEIN F-LIKE PROTEIN YHCQ"/>
    <property type="match status" value="1"/>
</dbReference>
<dbReference type="Proteomes" id="UP001159179">
    <property type="component" value="Unassembled WGS sequence"/>
</dbReference>
<reference evidence="5 6" key="1">
    <citation type="submission" date="2017-01" db="EMBL/GenBank/DDBJ databases">
        <title>Draft genome sequence of Bacillus oleronius.</title>
        <authorList>
            <person name="Allam M."/>
        </authorList>
    </citation>
    <scope>NUCLEOTIDE SEQUENCE [LARGE SCALE GENOMIC DNA]</scope>
    <source>
        <strain evidence="5 6">DSM 9356</strain>
    </source>
</reference>
<dbReference type="EMBL" id="MTLA01000036">
    <property type="protein sequence ID" value="OOP69756.1"/>
    <property type="molecule type" value="Genomic_DNA"/>
</dbReference>
<organism evidence="5 6">
    <name type="scientific">Heyndrickxia oleronia</name>
    <dbReference type="NCBI Taxonomy" id="38875"/>
    <lineage>
        <taxon>Bacteria</taxon>
        <taxon>Bacillati</taxon>
        <taxon>Bacillota</taxon>
        <taxon>Bacilli</taxon>
        <taxon>Bacillales</taxon>
        <taxon>Bacillaceae</taxon>
        <taxon>Heyndrickxia</taxon>
    </lineage>
</organism>
<dbReference type="AlphaFoldDB" id="A0A8E2IAI3"/>